<protein>
    <submittedName>
        <fullName evidence="2">Phosphoesterase</fullName>
    </submittedName>
</protein>
<dbReference type="InterPro" id="IPR004843">
    <property type="entry name" value="Calcineurin-like_PHP"/>
</dbReference>
<dbReference type="CDD" id="cd07379">
    <property type="entry name" value="MPP_239FB"/>
    <property type="match status" value="1"/>
</dbReference>
<proteinExistence type="predicted"/>
<dbReference type="SUPFAM" id="SSF56300">
    <property type="entry name" value="Metallo-dependent phosphatases"/>
    <property type="match status" value="1"/>
</dbReference>
<dbReference type="PANTHER" id="PTHR12905">
    <property type="entry name" value="METALLOPHOSPHOESTERASE"/>
    <property type="match status" value="1"/>
</dbReference>
<dbReference type="GO" id="GO:0016787">
    <property type="term" value="F:hydrolase activity"/>
    <property type="evidence" value="ECO:0007669"/>
    <property type="project" value="InterPro"/>
</dbReference>
<dbReference type="InterPro" id="IPR029052">
    <property type="entry name" value="Metallo-depent_PP-like"/>
</dbReference>
<accession>A0A6S6U1P6</accession>
<evidence type="ECO:0000313" key="2">
    <source>
        <dbReference type="EMBL" id="CAA6822753.1"/>
    </source>
</evidence>
<dbReference type="PANTHER" id="PTHR12905:SF0">
    <property type="entry name" value="CALCINEURIN-LIKE PHOSPHOESTERASE DOMAIN-CONTAINING PROTEIN"/>
    <property type="match status" value="1"/>
</dbReference>
<dbReference type="InterPro" id="IPR051693">
    <property type="entry name" value="UPF0046_metallophosphoest"/>
</dbReference>
<evidence type="ECO:0000259" key="1">
    <source>
        <dbReference type="Pfam" id="PF00149"/>
    </source>
</evidence>
<name>A0A6S6U1P6_9BACT</name>
<organism evidence="2">
    <name type="scientific">uncultured Aureispira sp</name>
    <dbReference type="NCBI Taxonomy" id="1331704"/>
    <lineage>
        <taxon>Bacteria</taxon>
        <taxon>Pseudomonadati</taxon>
        <taxon>Bacteroidota</taxon>
        <taxon>Saprospiria</taxon>
        <taxon>Saprospirales</taxon>
        <taxon>Saprospiraceae</taxon>
        <taxon>Aureispira</taxon>
        <taxon>environmental samples</taxon>
    </lineage>
</organism>
<dbReference type="Pfam" id="PF00149">
    <property type="entry name" value="Metallophos"/>
    <property type="match status" value="1"/>
</dbReference>
<dbReference type="EMBL" id="CACVAQ010000319">
    <property type="protein sequence ID" value="CAA6822753.1"/>
    <property type="molecule type" value="Genomic_DNA"/>
</dbReference>
<dbReference type="Gene3D" id="3.60.21.10">
    <property type="match status" value="1"/>
</dbReference>
<feature type="non-terminal residue" evidence="2">
    <location>
        <position position="208"/>
    </location>
</feature>
<sequence length="208" mass="23752">MRIVAISDTHNLHHQLEVPVGDLLLHAGDVSIKGTEEEVQDFLSWFAAQPHPYKVFIAGNHDFYFEHKSSAQIQAILPKGVHYLNEELIEIKGLKIWGSPITPIPRRQWAFNKTRGEAIQQHWDLIPEGLDILMVHGPPKGILDTILDGSMVGCENLRQTLQHKKPKVMLCGHIHENRGQRQVKETLFINASSVDRYRTKTFPPFVFD</sequence>
<feature type="domain" description="Calcineurin-like phosphoesterase" evidence="1">
    <location>
        <begin position="1"/>
        <end position="176"/>
    </location>
</feature>
<gene>
    <name evidence="2" type="ORF">HELGO_WM46847</name>
</gene>
<reference evidence="2" key="1">
    <citation type="submission" date="2020-01" db="EMBL/GenBank/DDBJ databases">
        <authorList>
            <person name="Meier V. D."/>
            <person name="Meier V D."/>
        </authorList>
    </citation>
    <scope>NUCLEOTIDE SEQUENCE</scope>
    <source>
        <strain evidence="2">HLG_WM_MAG_10</strain>
    </source>
</reference>
<dbReference type="AlphaFoldDB" id="A0A6S6U1P6"/>